<evidence type="ECO:0000256" key="10">
    <source>
        <dbReference type="SAM" id="MobiDB-lite"/>
    </source>
</evidence>
<accession>A0A2M8QDX0</accession>
<evidence type="ECO:0008006" key="15">
    <source>
        <dbReference type="Google" id="ProtNLM"/>
    </source>
</evidence>
<evidence type="ECO:0000256" key="9">
    <source>
        <dbReference type="PROSITE-ProRule" id="PRU01248"/>
    </source>
</evidence>
<reference evidence="13 14" key="1">
    <citation type="submission" date="2017-11" db="EMBL/GenBank/DDBJ databases">
        <title>Evolution of Phototrophy in the Chloroflexi Phylum Driven by Horizontal Gene Transfer.</title>
        <authorList>
            <person name="Ward L.M."/>
            <person name="Hemp J."/>
            <person name="Shih P.M."/>
            <person name="Mcglynn S.E."/>
            <person name="Fischer W."/>
        </authorList>
    </citation>
    <scope>NUCLEOTIDE SEQUENCE [LARGE SCALE GENOMIC DNA]</scope>
    <source>
        <strain evidence="13">JP3_7</strain>
    </source>
</reference>
<keyword evidence="3" id="KW-0132">Cell division</keyword>
<dbReference type="InterPro" id="IPR004107">
    <property type="entry name" value="Integrase_SAM-like_N"/>
</dbReference>
<evidence type="ECO:0000256" key="8">
    <source>
        <dbReference type="ARBA" id="ARBA00023306"/>
    </source>
</evidence>
<evidence type="ECO:0000259" key="11">
    <source>
        <dbReference type="PROSITE" id="PS51898"/>
    </source>
</evidence>
<dbReference type="PANTHER" id="PTHR30349:SF77">
    <property type="entry name" value="TYROSINE RECOMBINASE XERC"/>
    <property type="match status" value="1"/>
</dbReference>
<evidence type="ECO:0000256" key="6">
    <source>
        <dbReference type="ARBA" id="ARBA00023125"/>
    </source>
</evidence>
<keyword evidence="2" id="KW-0963">Cytoplasm</keyword>
<dbReference type="PROSITE" id="PS51900">
    <property type="entry name" value="CB"/>
    <property type="match status" value="1"/>
</dbReference>
<dbReference type="Pfam" id="PF00589">
    <property type="entry name" value="Phage_integrase"/>
    <property type="match status" value="1"/>
</dbReference>
<comment type="caution">
    <text evidence="13">The sequence shown here is derived from an EMBL/GenBank/DDBJ whole genome shotgun (WGS) entry which is preliminary data.</text>
</comment>
<keyword evidence="4" id="KW-0159">Chromosome partition</keyword>
<evidence type="ECO:0000259" key="12">
    <source>
        <dbReference type="PROSITE" id="PS51900"/>
    </source>
</evidence>
<feature type="domain" description="Core-binding (CB)" evidence="12">
    <location>
        <begin position="2"/>
        <end position="94"/>
    </location>
</feature>
<dbReference type="InterPro" id="IPR011010">
    <property type="entry name" value="DNA_brk_join_enz"/>
</dbReference>
<dbReference type="PANTHER" id="PTHR30349">
    <property type="entry name" value="PHAGE INTEGRASE-RELATED"/>
    <property type="match status" value="1"/>
</dbReference>
<evidence type="ECO:0000256" key="4">
    <source>
        <dbReference type="ARBA" id="ARBA00022829"/>
    </source>
</evidence>
<dbReference type="SUPFAM" id="SSF56349">
    <property type="entry name" value="DNA breaking-rejoining enzymes"/>
    <property type="match status" value="1"/>
</dbReference>
<protein>
    <recommendedName>
        <fullName evidence="15">Integrase</fullName>
    </recommendedName>
</protein>
<dbReference type="GO" id="GO:0003677">
    <property type="term" value="F:DNA binding"/>
    <property type="evidence" value="ECO:0007669"/>
    <property type="project" value="UniProtKB-UniRule"/>
</dbReference>
<keyword evidence="8" id="KW-0131">Cell cycle</keyword>
<gene>
    <name evidence="13" type="ORF">CUN48_05675</name>
</gene>
<keyword evidence="7" id="KW-0233">DNA recombination</keyword>
<feature type="domain" description="Tyr recombinase" evidence="11">
    <location>
        <begin position="115"/>
        <end position="311"/>
    </location>
</feature>
<dbReference type="AlphaFoldDB" id="A0A2M8QDX0"/>
<dbReference type="CDD" id="cd00397">
    <property type="entry name" value="DNA_BRE_C"/>
    <property type="match status" value="1"/>
</dbReference>
<evidence type="ECO:0000256" key="1">
    <source>
        <dbReference type="ARBA" id="ARBA00004496"/>
    </source>
</evidence>
<evidence type="ECO:0000313" key="14">
    <source>
        <dbReference type="Proteomes" id="UP000230790"/>
    </source>
</evidence>
<dbReference type="InterPro" id="IPR010998">
    <property type="entry name" value="Integrase_recombinase_N"/>
</dbReference>
<organism evidence="13 14">
    <name type="scientific">Candidatus Thermofonsia Clade 3 bacterium</name>
    <dbReference type="NCBI Taxonomy" id="2364212"/>
    <lineage>
        <taxon>Bacteria</taxon>
        <taxon>Bacillati</taxon>
        <taxon>Chloroflexota</taxon>
        <taxon>Candidatus Thermofontia</taxon>
        <taxon>Candidatus Thermofonsia Clade 3</taxon>
    </lineage>
</organism>
<dbReference type="Gene3D" id="1.10.443.10">
    <property type="entry name" value="Intergrase catalytic core"/>
    <property type="match status" value="1"/>
</dbReference>
<evidence type="ECO:0000256" key="2">
    <source>
        <dbReference type="ARBA" id="ARBA00022490"/>
    </source>
</evidence>
<evidence type="ECO:0000256" key="5">
    <source>
        <dbReference type="ARBA" id="ARBA00022908"/>
    </source>
</evidence>
<dbReference type="Gene3D" id="1.10.150.130">
    <property type="match status" value="1"/>
</dbReference>
<dbReference type="InterPro" id="IPR044068">
    <property type="entry name" value="CB"/>
</dbReference>
<feature type="region of interest" description="Disordered" evidence="10">
    <location>
        <begin position="290"/>
        <end position="311"/>
    </location>
</feature>
<dbReference type="InterPro" id="IPR002104">
    <property type="entry name" value="Integrase_catalytic"/>
</dbReference>
<evidence type="ECO:0000256" key="7">
    <source>
        <dbReference type="ARBA" id="ARBA00023172"/>
    </source>
</evidence>
<evidence type="ECO:0000313" key="13">
    <source>
        <dbReference type="EMBL" id="PJF47997.1"/>
    </source>
</evidence>
<dbReference type="Pfam" id="PF02899">
    <property type="entry name" value="Phage_int_SAM_1"/>
    <property type="match status" value="1"/>
</dbReference>
<evidence type="ECO:0000256" key="3">
    <source>
        <dbReference type="ARBA" id="ARBA00022618"/>
    </source>
</evidence>
<name>A0A2M8QDX0_9CHLR</name>
<proteinExistence type="predicted"/>
<dbReference type="EMBL" id="PGTN01000027">
    <property type="protein sequence ID" value="PJF47997.1"/>
    <property type="molecule type" value="Genomic_DNA"/>
</dbReference>
<dbReference type="GO" id="GO:0006310">
    <property type="term" value="P:DNA recombination"/>
    <property type="evidence" value="ECO:0007669"/>
    <property type="project" value="UniProtKB-KW"/>
</dbReference>
<keyword evidence="6 9" id="KW-0238">DNA-binding</keyword>
<dbReference type="GO" id="GO:0051301">
    <property type="term" value="P:cell division"/>
    <property type="evidence" value="ECO:0007669"/>
    <property type="project" value="UniProtKB-KW"/>
</dbReference>
<sequence>MATVTRLDEALLAYAQHLERRPISDNTRKAFWGDVNRFARFLMAESQLIPPLSSITSDRIRAFIAHEERRKNANSPKSVERRLTSVKVFFRWLRECGYIAVDPADSVPYKPLVDPLPAHLTEAQAAAVLQAARRVAAGARPDTRALAIISLVLETGIKKSECLRLTRDDLDRDARQIWVRYDKKHLKFKERQLPISAECLQALDEHLRRRQPRGRLFDCTGRNLEYIFNRKIAPQAGLDSLTFEMLRWTCALRDYRAGTMDEEQLQYKYGLSPLAWKEMEAKLARIVRGEAGRASNARRGGSATDERQADN</sequence>
<dbReference type="Proteomes" id="UP000230790">
    <property type="component" value="Unassembled WGS sequence"/>
</dbReference>
<dbReference type="InterPro" id="IPR050090">
    <property type="entry name" value="Tyrosine_recombinase_XerCD"/>
</dbReference>
<dbReference type="InterPro" id="IPR013762">
    <property type="entry name" value="Integrase-like_cat_sf"/>
</dbReference>
<dbReference type="PROSITE" id="PS51898">
    <property type="entry name" value="TYR_RECOMBINASE"/>
    <property type="match status" value="1"/>
</dbReference>
<dbReference type="GO" id="GO:0005737">
    <property type="term" value="C:cytoplasm"/>
    <property type="evidence" value="ECO:0007669"/>
    <property type="project" value="UniProtKB-SubCell"/>
</dbReference>
<keyword evidence="5" id="KW-0229">DNA integration</keyword>
<dbReference type="GO" id="GO:0007059">
    <property type="term" value="P:chromosome segregation"/>
    <property type="evidence" value="ECO:0007669"/>
    <property type="project" value="UniProtKB-KW"/>
</dbReference>
<comment type="subcellular location">
    <subcellularLocation>
        <location evidence="1">Cytoplasm</location>
    </subcellularLocation>
</comment>
<dbReference type="GO" id="GO:0015074">
    <property type="term" value="P:DNA integration"/>
    <property type="evidence" value="ECO:0007669"/>
    <property type="project" value="UniProtKB-KW"/>
</dbReference>